<keyword evidence="2" id="KW-1185">Reference proteome</keyword>
<dbReference type="EMBL" id="VEPZ02000031">
    <property type="protein sequence ID" value="KAE8735895.1"/>
    <property type="molecule type" value="Genomic_DNA"/>
</dbReference>
<proteinExistence type="predicted"/>
<gene>
    <name evidence="1" type="ORF">F3Y22_tig00000329pilonHSYRG00395</name>
</gene>
<sequence length="105" mass="12012">MYIPPFEVNQSCTIMSVCPGENQDVKKLVAVPQQCRSFQASTAKVSLPHRSKLQYHKISPSEPHTQLCEVPRADSRTRYLRRMGAIPDIPIPKKRDVRMMRNSGF</sequence>
<protein>
    <submittedName>
        <fullName evidence="1">Uncharacterized protein</fullName>
    </submittedName>
</protein>
<reference evidence="1" key="1">
    <citation type="submission" date="2019-09" db="EMBL/GenBank/DDBJ databases">
        <title>Draft genome information of white flower Hibiscus syriacus.</title>
        <authorList>
            <person name="Kim Y.-M."/>
        </authorList>
    </citation>
    <scope>NUCLEOTIDE SEQUENCE [LARGE SCALE GENOMIC DNA]</scope>
    <source>
        <strain evidence="1">YM2019G1</strain>
    </source>
</reference>
<accession>A0A6A3D2A0</accession>
<comment type="caution">
    <text evidence="1">The sequence shown here is derived from an EMBL/GenBank/DDBJ whole genome shotgun (WGS) entry which is preliminary data.</text>
</comment>
<dbReference type="AlphaFoldDB" id="A0A6A3D2A0"/>
<name>A0A6A3D2A0_HIBSY</name>
<organism evidence="1 2">
    <name type="scientific">Hibiscus syriacus</name>
    <name type="common">Rose of Sharon</name>
    <dbReference type="NCBI Taxonomy" id="106335"/>
    <lineage>
        <taxon>Eukaryota</taxon>
        <taxon>Viridiplantae</taxon>
        <taxon>Streptophyta</taxon>
        <taxon>Embryophyta</taxon>
        <taxon>Tracheophyta</taxon>
        <taxon>Spermatophyta</taxon>
        <taxon>Magnoliopsida</taxon>
        <taxon>eudicotyledons</taxon>
        <taxon>Gunneridae</taxon>
        <taxon>Pentapetalae</taxon>
        <taxon>rosids</taxon>
        <taxon>malvids</taxon>
        <taxon>Malvales</taxon>
        <taxon>Malvaceae</taxon>
        <taxon>Malvoideae</taxon>
        <taxon>Hibiscus</taxon>
    </lineage>
</organism>
<evidence type="ECO:0000313" key="2">
    <source>
        <dbReference type="Proteomes" id="UP000436088"/>
    </source>
</evidence>
<dbReference type="Proteomes" id="UP000436088">
    <property type="component" value="Unassembled WGS sequence"/>
</dbReference>
<evidence type="ECO:0000313" key="1">
    <source>
        <dbReference type="EMBL" id="KAE8735895.1"/>
    </source>
</evidence>